<dbReference type="GO" id="GO:0005085">
    <property type="term" value="F:guanyl-nucleotide exchange factor activity"/>
    <property type="evidence" value="ECO:0007669"/>
    <property type="project" value="UniProtKB-KW"/>
</dbReference>
<dbReference type="SUPFAM" id="SSF50729">
    <property type="entry name" value="PH domain-like"/>
    <property type="match status" value="1"/>
</dbReference>
<dbReference type="GeneTree" id="ENSGT00940000157874"/>
<dbReference type="InterPro" id="IPR011993">
    <property type="entry name" value="PH-like_dom_sf"/>
</dbReference>
<keyword evidence="2" id="KW-0344">Guanine-nucleotide releasing factor</keyword>
<feature type="domain" description="PH" evidence="5">
    <location>
        <begin position="782"/>
        <end position="904"/>
    </location>
</feature>
<dbReference type="InterPro" id="IPR035534">
    <property type="entry name" value="DBS_PH"/>
</dbReference>
<dbReference type="CDD" id="cd01227">
    <property type="entry name" value="PH_Dbs"/>
    <property type="match status" value="1"/>
</dbReference>
<dbReference type="InterPro" id="IPR036865">
    <property type="entry name" value="CRAL-TRIO_dom_sf"/>
</dbReference>
<evidence type="ECO:0000256" key="1">
    <source>
        <dbReference type="ARBA" id="ARBA00022553"/>
    </source>
</evidence>
<dbReference type="Ensembl" id="ENSOANT00000052607.1">
    <property type="protein sequence ID" value="ENSOANP00000048425.1"/>
    <property type="gene ID" value="ENSOANG00000015640.4"/>
</dbReference>
<dbReference type="FunFam" id="2.30.29.30:FF:000078">
    <property type="entry name" value="Guanine nucleotide exchange factor DBS"/>
    <property type="match status" value="1"/>
</dbReference>
<dbReference type="SUPFAM" id="SSF46966">
    <property type="entry name" value="Spectrin repeat"/>
    <property type="match status" value="2"/>
</dbReference>
<protein>
    <submittedName>
        <fullName evidence="8">MCF.2 cell line derived transforming sequence like</fullName>
    </submittedName>
</protein>
<dbReference type="InterPro" id="IPR001849">
    <property type="entry name" value="PH_domain"/>
</dbReference>
<evidence type="ECO:0000259" key="6">
    <source>
        <dbReference type="PROSITE" id="PS50010"/>
    </source>
</evidence>
<proteinExistence type="inferred from homology"/>
<evidence type="ECO:0000259" key="7">
    <source>
        <dbReference type="PROSITE" id="PS50191"/>
    </source>
</evidence>
<evidence type="ECO:0000256" key="3">
    <source>
        <dbReference type="ARBA" id="ARBA00049987"/>
    </source>
</evidence>
<dbReference type="InterPro" id="IPR051336">
    <property type="entry name" value="RhoGEF_Guanine_NuclExch_SF"/>
</dbReference>
<dbReference type="CDD" id="cd11857">
    <property type="entry name" value="SH3_DBS"/>
    <property type="match status" value="1"/>
</dbReference>
<dbReference type="PROSITE" id="PS50003">
    <property type="entry name" value="PH_DOMAIN"/>
    <property type="match status" value="1"/>
</dbReference>
<dbReference type="AlphaFoldDB" id="A0A6I8P3F8"/>
<dbReference type="Gene3D" id="1.20.58.60">
    <property type="match status" value="1"/>
</dbReference>
<evidence type="ECO:0000256" key="4">
    <source>
        <dbReference type="SAM" id="MobiDB-lite"/>
    </source>
</evidence>
<dbReference type="Gene3D" id="2.30.29.30">
    <property type="entry name" value="Pleckstrin-homology domain (PH domain)/Phosphotyrosine-binding domain (PTB)"/>
    <property type="match status" value="1"/>
</dbReference>
<dbReference type="PROSITE" id="PS50191">
    <property type="entry name" value="CRAL_TRIO"/>
    <property type="match status" value="1"/>
</dbReference>
<feature type="region of interest" description="Disordered" evidence="4">
    <location>
        <begin position="1006"/>
        <end position="1072"/>
    </location>
</feature>
<dbReference type="SUPFAM" id="SSF52087">
    <property type="entry name" value="CRAL/TRIO domain"/>
    <property type="match status" value="1"/>
</dbReference>
<dbReference type="Bgee" id="ENSOANG00000015640">
    <property type="expression patterns" value="Expressed in cerebellum and 7 other cell types or tissues"/>
</dbReference>
<dbReference type="PROSITE" id="PS00741">
    <property type="entry name" value="DH_1"/>
    <property type="match status" value="1"/>
</dbReference>
<feature type="domain" description="DH" evidence="6">
    <location>
        <begin position="590"/>
        <end position="770"/>
    </location>
</feature>
<dbReference type="Gene3D" id="1.20.900.10">
    <property type="entry name" value="Dbl homology (DH) domain"/>
    <property type="match status" value="1"/>
</dbReference>
<dbReference type="GO" id="GO:0035556">
    <property type="term" value="P:intracellular signal transduction"/>
    <property type="evidence" value="ECO:0007669"/>
    <property type="project" value="InterPro"/>
</dbReference>
<dbReference type="Proteomes" id="UP000002279">
    <property type="component" value="Chromosome 20"/>
</dbReference>
<reference evidence="8 9" key="1">
    <citation type="journal article" date="2008" name="Nature">
        <title>Genome analysis of the platypus reveals unique signatures of evolution.</title>
        <authorList>
            <person name="Warren W.C."/>
            <person name="Hillier L.W."/>
            <person name="Marshall Graves J.A."/>
            <person name="Birney E."/>
            <person name="Ponting C.P."/>
            <person name="Grutzner F."/>
            <person name="Belov K."/>
            <person name="Miller W."/>
            <person name="Clarke L."/>
            <person name="Chinwalla A.T."/>
            <person name="Yang S.P."/>
            <person name="Heger A."/>
            <person name="Locke D.P."/>
            <person name="Miethke P."/>
            <person name="Waters P.D."/>
            <person name="Veyrunes F."/>
            <person name="Fulton L."/>
            <person name="Fulton B."/>
            <person name="Graves T."/>
            <person name="Wallis J."/>
            <person name="Puente X.S."/>
            <person name="Lopez-Otin C."/>
            <person name="Ordonez G.R."/>
            <person name="Eichler E.E."/>
            <person name="Chen L."/>
            <person name="Cheng Z."/>
            <person name="Deakin J.E."/>
            <person name="Alsop A."/>
            <person name="Thompson K."/>
            <person name="Kirby P."/>
            <person name="Papenfuss A.T."/>
            <person name="Wakefield M.J."/>
            <person name="Olender T."/>
            <person name="Lancet D."/>
            <person name="Huttley G.A."/>
            <person name="Smit A.F."/>
            <person name="Pask A."/>
            <person name="Temple-Smith P."/>
            <person name="Batzer M.A."/>
            <person name="Walker J.A."/>
            <person name="Konkel M.K."/>
            <person name="Harris R.S."/>
            <person name="Whittington C.M."/>
            <person name="Wong E.S."/>
            <person name="Gemmell N.J."/>
            <person name="Buschiazzo E."/>
            <person name="Vargas Jentzsch I.M."/>
            <person name="Merkel A."/>
            <person name="Schmitz J."/>
            <person name="Zemann A."/>
            <person name="Churakov G."/>
            <person name="Kriegs J.O."/>
            <person name="Brosius J."/>
            <person name="Murchison E.P."/>
            <person name="Sachidanandam R."/>
            <person name="Smith C."/>
            <person name="Hannon G.J."/>
            <person name="Tsend-Ayush E."/>
            <person name="McMillan D."/>
            <person name="Attenborough R."/>
            <person name="Rens W."/>
            <person name="Ferguson-Smith M."/>
            <person name="Lefevre C.M."/>
            <person name="Sharp J.A."/>
            <person name="Nicholas K.R."/>
            <person name="Ray D.A."/>
            <person name="Kube M."/>
            <person name="Reinhardt R."/>
            <person name="Pringle T.H."/>
            <person name="Taylor J."/>
            <person name="Jones R.C."/>
            <person name="Nixon B."/>
            <person name="Dacheux J.L."/>
            <person name="Niwa H."/>
            <person name="Sekita Y."/>
            <person name="Huang X."/>
            <person name="Stark A."/>
            <person name="Kheradpour P."/>
            <person name="Kellis M."/>
            <person name="Flicek P."/>
            <person name="Chen Y."/>
            <person name="Webber C."/>
            <person name="Hardison R."/>
            <person name="Nelson J."/>
            <person name="Hallsworth-Pepin K."/>
            <person name="Delehaunty K."/>
            <person name="Markovic C."/>
            <person name="Minx P."/>
            <person name="Feng Y."/>
            <person name="Kremitzki C."/>
            <person name="Mitreva M."/>
            <person name="Glasscock J."/>
            <person name="Wylie T."/>
            <person name="Wohldmann P."/>
            <person name="Thiru P."/>
            <person name="Nhan M.N."/>
            <person name="Pohl C.S."/>
            <person name="Smith S.M."/>
            <person name="Hou S."/>
            <person name="Nefedov M."/>
            <person name="de Jong P.J."/>
            <person name="Renfree M.B."/>
            <person name="Mardis E.R."/>
            <person name="Wilson R.K."/>
        </authorList>
    </citation>
    <scope>NUCLEOTIDE SEQUENCE [LARGE SCALE GENOMIC DNA]</scope>
    <source>
        <strain evidence="8 9">Glennie</strain>
    </source>
</reference>
<dbReference type="SUPFAM" id="SSF50044">
    <property type="entry name" value="SH3-domain"/>
    <property type="match status" value="1"/>
</dbReference>
<dbReference type="Gene3D" id="2.30.30.40">
    <property type="entry name" value="SH3 Domains"/>
    <property type="match status" value="1"/>
</dbReference>
<accession>A0A6I8P3F8</accession>
<dbReference type="InterPro" id="IPR035532">
    <property type="entry name" value="DBS_SH3"/>
</dbReference>
<dbReference type="CDD" id="cd00160">
    <property type="entry name" value="RhoGEF"/>
    <property type="match status" value="1"/>
</dbReference>
<name>A0A6I8P3F8_ORNAN</name>
<dbReference type="InterPro" id="IPR035899">
    <property type="entry name" value="DBL_dom_sf"/>
</dbReference>
<dbReference type="CDD" id="cd00176">
    <property type="entry name" value="SPEC"/>
    <property type="match status" value="1"/>
</dbReference>
<evidence type="ECO:0000259" key="5">
    <source>
        <dbReference type="PROSITE" id="PS50003"/>
    </source>
</evidence>
<evidence type="ECO:0000256" key="2">
    <source>
        <dbReference type="ARBA" id="ARBA00022658"/>
    </source>
</evidence>
<dbReference type="Pfam" id="PF22697">
    <property type="entry name" value="SOS1_NGEF_PH"/>
    <property type="match status" value="1"/>
</dbReference>
<dbReference type="SMART" id="SM00516">
    <property type="entry name" value="SEC14"/>
    <property type="match status" value="1"/>
</dbReference>
<dbReference type="Pfam" id="PF23289">
    <property type="entry name" value="Spectrin_5"/>
    <property type="match status" value="1"/>
</dbReference>
<gene>
    <name evidence="8" type="primary">MCF2L</name>
</gene>
<dbReference type="InterPro" id="IPR001331">
    <property type="entry name" value="GDS_CDC24_CS"/>
</dbReference>
<dbReference type="SMART" id="SM00150">
    <property type="entry name" value="SPEC"/>
    <property type="match status" value="1"/>
</dbReference>
<dbReference type="InterPro" id="IPR001251">
    <property type="entry name" value="CRAL-TRIO_dom"/>
</dbReference>
<evidence type="ECO:0000313" key="8">
    <source>
        <dbReference type="Ensembl" id="ENSOANP00000048425.1"/>
    </source>
</evidence>
<dbReference type="PANTHER" id="PTHR22826">
    <property type="entry name" value="RHO GUANINE EXCHANGE FACTOR-RELATED"/>
    <property type="match status" value="1"/>
</dbReference>
<reference evidence="8" key="2">
    <citation type="submission" date="2025-08" db="UniProtKB">
        <authorList>
            <consortium name="Ensembl"/>
        </authorList>
    </citation>
    <scope>IDENTIFICATION</scope>
    <source>
        <strain evidence="8">Glennie</strain>
    </source>
</reference>
<dbReference type="SMART" id="SM00325">
    <property type="entry name" value="RhoGEF"/>
    <property type="match status" value="1"/>
</dbReference>
<dbReference type="InterPro" id="IPR018159">
    <property type="entry name" value="Spectrin/alpha-actinin"/>
</dbReference>
<dbReference type="InterPro" id="IPR056466">
    <property type="entry name" value="Spectrin_DBS"/>
</dbReference>
<dbReference type="SUPFAM" id="SSF48065">
    <property type="entry name" value="DBL homology domain (DH-domain)"/>
    <property type="match status" value="1"/>
</dbReference>
<feature type="region of interest" description="Disordered" evidence="4">
    <location>
        <begin position="522"/>
        <end position="558"/>
    </location>
</feature>
<dbReference type="PROSITE" id="PS50010">
    <property type="entry name" value="DH_2"/>
    <property type="match status" value="1"/>
</dbReference>
<keyword evidence="9" id="KW-1185">Reference proteome</keyword>
<dbReference type="InterPro" id="IPR055251">
    <property type="entry name" value="SOS1_NGEF_PH"/>
</dbReference>
<reference evidence="8" key="3">
    <citation type="submission" date="2025-09" db="UniProtKB">
        <authorList>
            <consortium name="Ensembl"/>
        </authorList>
    </citation>
    <scope>IDENTIFICATION</scope>
    <source>
        <strain evidence="8">Glennie</strain>
    </source>
</reference>
<dbReference type="Pfam" id="PF13716">
    <property type="entry name" value="CRAL_TRIO_2"/>
    <property type="match status" value="1"/>
</dbReference>
<comment type="similarity">
    <text evidence="3">Belongs to the MCF2 family.</text>
</comment>
<dbReference type="Pfam" id="PF00621">
    <property type="entry name" value="RhoGEF"/>
    <property type="match status" value="1"/>
</dbReference>
<sequence length="1176" mass="133423">SETRNNSETACLFSPSVSLSSDEIMHQDIIPLCAADIEDQLKKQFAYLSGGRGQDGCPVITFPDYPAFGEIPEREFQNVLTYLTSVPSLQDAGIGFILVIDRRQDRWSSVKASVLRIAASFPGNLQLVLVLRPTGFFQRALSDIAFKFNRDDFKMKVPVIMLSSVPELHSYIDKTQLTEDLGGTLDYCHSSWLSHRTAIENFALMVKQTAQMLQSFGTELAETELPNDGPSTSLVLMAHTEKKDKMKEDMMLAVKEGQTILESIREPLREKPECNLNQGQLDNQTTMERLLAQLDETEAAFDEFWAKHQRKLEQCLQLRNFEQNFREVKAALDVVSERLSAFTDVGNSYAHVEHILKDLLSFEEKANKARALCSEATQLIEDKHYAVDSILPKCDELQHLCDDFTNEMEKQKALLSKSLELHGLLEKSMKWCDEGIYLLASQPVDRCQSQDGAESALQEIEKYLDTGAENKIQELNEVYKEYESILSPDLMEHVQKVFQKQESMEEMFQKRQASLKKLAAKQTRPVQPVAPRPEAFAKSPCTSPSLRRGSERSSSPDGSVLRRVNYRRIKCYFSGTPGSLKIHNFVCFLLYRHVMNELLETERAYVDELLCVLEGYAAEMENPLMTHLIPPGLQNKKDVLFGNMEEIYHFHNRIFLRELENYIDYPELVGRCFLERMEDFQIYEKYCQNKPRSESLWRQWSDSAFFQECQRKLDHKLSLDSYLLKPVQRITKYQLLLKEMLKYSKNCDGSEDLQEALTSILGILKAVNDSMHLIAITGYDGNLNELGKLLMQGSFSVWTDHKKGHAKVKDLARFKPMQRHLFLHEKAVLFCKKREENGEGYEKAPSYSYKQSLNMAAVGITENVKGDNRKFEIWYNAREEVYIIQAPTPEIKATWVNEIRKVLTSQLQAYRGKFFFHSINIYYLLSTSHWLTTAKLMVSKKGMRVMASALEKVLFGVIPCRPMGYLCFAFSVSLFFFVDESLTSSTSERSALSKKHFTLQGFANLKNQKASPTGPDKKAKRHEVKSDPTPLGLRGWTRTGPSQDTSEENDCWSSAEDPLNSSDEDGATAVGPKKLVPGKYSIVADPENGGTDVLAVKSGDLVELISEGTERQWYVRNLTTSREGWIPTGSLSALIGNSKSAQSLASSGERFSESSGGPTDVLAKFPPQVCLIENNN</sequence>
<feature type="domain" description="CRAL-TRIO" evidence="7">
    <location>
        <begin position="17"/>
        <end position="189"/>
    </location>
</feature>
<dbReference type="InterPro" id="IPR000219">
    <property type="entry name" value="DH_dom"/>
</dbReference>
<dbReference type="PANTHER" id="PTHR22826:SF115">
    <property type="entry name" value="GUANINE NUCLEOTIDE EXCHANGE FACTOR DBS"/>
    <property type="match status" value="1"/>
</dbReference>
<organism evidence="8 9">
    <name type="scientific">Ornithorhynchus anatinus</name>
    <name type="common">Duckbill platypus</name>
    <dbReference type="NCBI Taxonomy" id="9258"/>
    <lineage>
        <taxon>Eukaryota</taxon>
        <taxon>Metazoa</taxon>
        <taxon>Chordata</taxon>
        <taxon>Craniata</taxon>
        <taxon>Vertebrata</taxon>
        <taxon>Euteleostomi</taxon>
        <taxon>Mammalia</taxon>
        <taxon>Monotremata</taxon>
        <taxon>Ornithorhynchidae</taxon>
        <taxon>Ornithorhynchus</taxon>
    </lineage>
</organism>
<dbReference type="InterPro" id="IPR036028">
    <property type="entry name" value="SH3-like_dom_sf"/>
</dbReference>
<evidence type="ECO:0000313" key="9">
    <source>
        <dbReference type="Proteomes" id="UP000002279"/>
    </source>
</evidence>
<keyword evidence="1" id="KW-0597">Phosphoprotein</keyword>
<dbReference type="SMART" id="SM00233">
    <property type="entry name" value="PH"/>
    <property type="match status" value="1"/>
</dbReference>
<dbReference type="CDD" id="cd00170">
    <property type="entry name" value="SEC14"/>
    <property type="match status" value="1"/>
</dbReference>